<dbReference type="PROSITE" id="PS51257">
    <property type="entry name" value="PROKAR_LIPOPROTEIN"/>
    <property type="match status" value="1"/>
</dbReference>
<keyword evidence="4" id="KW-1185">Reference proteome</keyword>
<protein>
    <recommendedName>
        <fullName evidence="5">Mycobacterium membrane protein</fullName>
    </recommendedName>
</protein>
<dbReference type="InterPro" id="IPR038468">
    <property type="entry name" value="MmpS_C"/>
</dbReference>
<feature type="chain" id="PRO_5039587326" description="Mycobacterium membrane protein" evidence="2">
    <location>
        <begin position="19"/>
        <end position="154"/>
    </location>
</feature>
<dbReference type="RefSeq" id="WP_182385569.1">
    <property type="nucleotide sequence ID" value="NZ_CP059833.1"/>
</dbReference>
<evidence type="ECO:0000313" key="3">
    <source>
        <dbReference type="EMBL" id="QMV84762.1"/>
    </source>
</evidence>
<reference evidence="3 4" key="1">
    <citation type="submission" date="2020-07" db="EMBL/GenBank/DDBJ databases">
        <title>non toxigenic Corynebacterium sp. nov from a clinical source.</title>
        <authorList>
            <person name="Bernier A.-M."/>
            <person name="Bernard K."/>
        </authorList>
    </citation>
    <scope>NUCLEOTIDE SEQUENCE [LARGE SCALE GENOMIC DNA]</scope>
    <source>
        <strain evidence="4">NML 93-0612</strain>
    </source>
</reference>
<keyword evidence="2" id="KW-0732">Signal</keyword>
<feature type="signal peptide" evidence="2">
    <location>
        <begin position="1"/>
        <end position="18"/>
    </location>
</feature>
<dbReference type="Gene3D" id="2.60.40.2880">
    <property type="entry name" value="MmpS1-5, C-terminal soluble domain"/>
    <property type="match status" value="1"/>
</dbReference>
<dbReference type="Proteomes" id="UP000515570">
    <property type="component" value="Chromosome"/>
</dbReference>
<feature type="region of interest" description="Disordered" evidence="1">
    <location>
        <begin position="17"/>
        <end position="51"/>
    </location>
</feature>
<feature type="compositionally biased region" description="Low complexity" evidence="1">
    <location>
        <begin position="17"/>
        <end position="39"/>
    </location>
</feature>
<evidence type="ECO:0000313" key="4">
    <source>
        <dbReference type="Proteomes" id="UP000515570"/>
    </source>
</evidence>
<evidence type="ECO:0008006" key="5">
    <source>
        <dbReference type="Google" id="ProtNLM"/>
    </source>
</evidence>
<gene>
    <name evidence="3" type="ORF">HW450_10515</name>
</gene>
<proteinExistence type="predicted"/>
<accession>A0A7G5FDS1</accession>
<dbReference type="AlphaFoldDB" id="A0A7G5FDS1"/>
<organism evidence="3 4">
    <name type="scientific">Corynebacterium hindlerae</name>
    <dbReference type="NCBI Taxonomy" id="699041"/>
    <lineage>
        <taxon>Bacteria</taxon>
        <taxon>Bacillati</taxon>
        <taxon>Actinomycetota</taxon>
        <taxon>Actinomycetes</taxon>
        <taxon>Mycobacteriales</taxon>
        <taxon>Corynebacteriaceae</taxon>
        <taxon>Corynebacterium</taxon>
    </lineage>
</organism>
<evidence type="ECO:0000256" key="2">
    <source>
        <dbReference type="SAM" id="SignalP"/>
    </source>
</evidence>
<dbReference type="EMBL" id="CP059833">
    <property type="protein sequence ID" value="QMV84762.1"/>
    <property type="molecule type" value="Genomic_DNA"/>
</dbReference>
<sequence length="154" mass="15783">MKKIAPLLLLLTVSACTSSPTPEPASTPADSAPSSHAPTGSAGARDELGSSSASINRVYSVTIEATGNAPTAHITYSASGTLVNIDAAPLPFQEKAEISGISPVMTVTLDNPGPDPQVSCKVTYQGETVAEVVDSSGQATCRLDTKKIRDIDAR</sequence>
<name>A0A7G5FDS1_9CORY</name>
<evidence type="ECO:0000256" key="1">
    <source>
        <dbReference type="SAM" id="MobiDB-lite"/>
    </source>
</evidence>